<dbReference type="InterPro" id="IPR029063">
    <property type="entry name" value="SAM-dependent_MTases_sf"/>
</dbReference>
<dbReference type="Proteomes" id="UP000051672">
    <property type="component" value="Unassembled WGS sequence"/>
</dbReference>
<comment type="caution">
    <text evidence="1">The sequence shown here is derived from an EMBL/GenBank/DDBJ whole genome shotgun (WGS) entry which is preliminary data.</text>
</comment>
<proteinExistence type="predicted"/>
<sequence length="188" mass="20861">MDEPYPKMRPTHPIALPVDTGQQYPLWQALTKTLPDVAGKRVLVLHSADGWFCRYAVNHGAIAVLGVDHAIAQITAARAVASSDRLRYQILDDSDLALLGNHYDLIVGEFNLQHDDLRAISSEITHLLTSSSHFYAAVTTTNAPVDSLEINRLFADELTIQQWYQVHDPKLAKPANTYFILNSQLASA</sequence>
<dbReference type="Gene3D" id="3.40.50.150">
    <property type="entry name" value="Vaccinia Virus protein VP39"/>
    <property type="match status" value="1"/>
</dbReference>
<organism evidence="1 2">
    <name type="scientific">Lacticaseibacillus brantae DSM 23927</name>
    <dbReference type="NCBI Taxonomy" id="1423727"/>
    <lineage>
        <taxon>Bacteria</taxon>
        <taxon>Bacillati</taxon>
        <taxon>Bacillota</taxon>
        <taxon>Bacilli</taxon>
        <taxon>Lactobacillales</taxon>
        <taxon>Lactobacillaceae</taxon>
        <taxon>Lacticaseibacillus</taxon>
    </lineage>
</organism>
<dbReference type="GO" id="GO:0008168">
    <property type="term" value="F:methyltransferase activity"/>
    <property type="evidence" value="ECO:0007669"/>
    <property type="project" value="UniProtKB-KW"/>
</dbReference>
<dbReference type="PATRIC" id="fig|1423727.3.peg.1042"/>
<dbReference type="EMBL" id="AYZQ01000002">
    <property type="protein sequence ID" value="KRM72051.1"/>
    <property type="molecule type" value="Genomic_DNA"/>
</dbReference>
<protein>
    <submittedName>
        <fullName evidence="1">SAM-dependent methyltransferase</fullName>
    </submittedName>
</protein>
<keyword evidence="2" id="KW-1185">Reference proteome</keyword>
<dbReference type="GO" id="GO:0032259">
    <property type="term" value="P:methylation"/>
    <property type="evidence" value="ECO:0007669"/>
    <property type="project" value="UniProtKB-KW"/>
</dbReference>
<evidence type="ECO:0000313" key="1">
    <source>
        <dbReference type="EMBL" id="KRM72051.1"/>
    </source>
</evidence>
<dbReference type="AlphaFoldDB" id="A0A0R2B8Z9"/>
<reference evidence="1 2" key="1">
    <citation type="journal article" date="2015" name="Genome Announc.">
        <title>Expanding the biotechnology potential of lactobacilli through comparative genomics of 213 strains and associated genera.</title>
        <authorList>
            <person name="Sun Z."/>
            <person name="Harris H.M."/>
            <person name="McCann A."/>
            <person name="Guo C."/>
            <person name="Argimon S."/>
            <person name="Zhang W."/>
            <person name="Yang X."/>
            <person name="Jeffery I.B."/>
            <person name="Cooney J.C."/>
            <person name="Kagawa T.F."/>
            <person name="Liu W."/>
            <person name="Song Y."/>
            <person name="Salvetti E."/>
            <person name="Wrobel A."/>
            <person name="Rasinkangas P."/>
            <person name="Parkhill J."/>
            <person name="Rea M.C."/>
            <person name="O'Sullivan O."/>
            <person name="Ritari J."/>
            <person name="Douillard F.P."/>
            <person name="Paul Ross R."/>
            <person name="Yang R."/>
            <person name="Briner A.E."/>
            <person name="Felis G.E."/>
            <person name="de Vos W.M."/>
            <person name="Barrangou R."/>
            <person name="Klaenhammer T.R."/>
            <person name="Caufield P.W."/>
            <person name="Cui Y."/>
            <person name="Zhang H."/>
            <person name="O'Toole P.W."/>
        </authorList>
    </citation>
    <scope>NUCLEOTIDE SEQUENCE [LARGE SCALE GENOMIC DNA]</scope>
    <source>
        <strain evidence="1 2">DSM 23927</strain>
    </source>
</reference>
<dbReference type="STRING" id="1423727.FC34_GL001034"/>
<name>A0A0R2B8Z9_9LACO</name>
<keyword evidence="1" id="KW-0489">Methyltransferase</keyword>
<keyword evidence="1" id="KW-0808">Transferase</keyword>
<evidence type="ECO:0000313" key="2">
    <source>
        <dbReference type="Proteomes" id="UP000051672"/>
    </source>
</evidence>
<gene>
    <name evidence="1" type="ORF">FC34_GL001034</name>
</gene>
<accession>A0A0R2B8Z9</accession>
<dbReference type="SUPFAM" id="SSF53335">
    <property type="entry name" value="S-adenosyl-L-methionine-dependent methyltransferases"/>
    <property type="match status" value="1"/>
</dbReference>